<dbReference type="EMBL" id="AYXT01000014">
    <property type="protein sequence ID" value="ETF00549.1"/>
    <property type="molecule type" value="Genomic_DNA"/>
</dbReference>
<sequence length="57" mass="6494">MAALNKSQQITTRIVNRAFDFDRASLALFKQLKFSSKPPVSVAALTSEWKDPARVRW</sequence>
<name>V8QNJ9_9BURK</name>
<dbReference type="PATRIC" id="fig|1424334.3.peg.4410"/>
<protein>
    <submittedName>
        <fullName evidence="1">Uncharacterized protein</fullName>
    </submittedName>
</protein>
<dbReference type="HOGENOM" id="CLU_2986218_0_0_4"/>
<evidence type="ECO:0000313" key="1">
    <source>
        <dbReference type="EMBL" id="ETF00549.1"/>
    </source>
</evidence>
<dbReference type="Proteomes" id="UP000018733">
    <property type="component" value="Unassembled WGS sequence"/>
</dbReference>
<organism evidence="1 2">
    <name type="scientific">Advenella kashmirensis W13003</name>
    <dbReference type="NCBI Taxonomy" id="1424334"/>
    <lineage>
        <taxon>Bacteria</taxon>
        <taxon>Pseudomonadati</taxon>
        <taxon>Pseudomonadota</taxon>
        <taxon>Betaproteobacteria</taxon>
        <taxon>Burkholderiales</taxon>
        <taxon>Alcaligenaceae</taxon>
    </lineage>
</organism>
<accession>V8QNJ9</accession>
<proteinExistence type="predicted"/>
<keyword evidence="2" id="KW-1185">Reference proteome</keyword>
<reference evidence="1 2" key="1">
    <citation type="journal article" date="2014" name="Genome Announc.">
        <title>Draft Genome Sequence of Advenella kashmirensis Strain W13003, a Polycyclic Aromatic Hydrocarbon-Degrading Bacterium.</title>
        <authorList>
            <person name="Wang X."/>
            <person name="Jin D."/>
            <person name="Zhou L."/>
            <person name="Wu L."/>
            <person name="An W."/>
            <person name="Zhao L."/>
        </authorList>
    </citation>
    <scope>NUCLEOTIDE SEQUENCE [LARGE SCALE GENOMIC DNA]</scope>
    <source>
        <strain evidence="1 2">W13003</strain>
    </source>
</reference>
<comment type="caution">
    <text evidence="1">The sequence shown here is derived from an EMBL/GenBank/DDBJ whole genome shotgun (WGS) entry which is preliminary data.</text>
</comment>
<gene>
    <name evidence="1" type="ORF">W822_22010</name>
</gene>
<dbReference type="AlphaFoldDB" id="V8QNJ9"/>
<evidence type="ECO:0000313" key="2">
    <source>
        <dbReference type="Proteomes" id="UP000018733"/>
    </source>
</evidence>